<reference evidence="2" key="1">
    <citation type="submission" date="2022-03" db="EMBL/GenBank/DDBJ databases">
        <title>A functionally conserved STORR gene fusion in Papaver species that diverged 16.8 million years ago.</title>
        <authorList>
            <person name="Catania T."/>
        </authorList>
    </citation>
    <scope>NUCLEOTIDE SEQUENCE</scope>
    <source>
        <strain evidence="2">S-191538</strain>
    </source>
</reference>
<comment type="caution">
    <text evidence="2">The sequence shown here is derived from an EMBL/GenBank/DDBJ whole genome shotgun (WGS) entry which is preliminary data.</text>
</comment>
<dbReference type="InterPro" id="IPR004314">
    <property type="entry name" value="Neprosin"/>
</dbReference>
<accession>A0AA41V8K6</accession>
<evidence type="ECO:0000259" key="1">
    <source>
        <dbReference type="PROSITE" id="PS52045"/>
    </source>
</evidence>
<dbReference type="Pfam" id="PF03080">
    <property type="entry name" value="Neprosin"/>
    <property type="match status" value="1"/>
</dbReference>
<sequence length="75" mass="8430">MGSGHFPSEHGYGQRDAYFASMQYYNASGFLLDPNEKLMSKVLGCKRNYNIEYYGSYEEEQEGHSLQYGGPGGNC</sequence>
<dbReference type="EMBL" id="JAJJMA010167840">
    <property type="protein sequence ID" value="MCL7036422.1"/>
    <property type="molecule type" value="Genomic_DNA"/>
</dbReference>
<feature type="domain" description="Neprosin PEP catalytic" evidence="1">
    <location>
        <begin position="1"/>
        <end position="75"/>
    </location>
</feature>
<gene>
    <name evidence="2" type="ORF">MKW94_011822</name>
</gene>
<evidence type="ECO:0000313" key="3">
    <source>
        <dbReference type="Proteomes" id="UP001177140"/>
    </source>
</evidence>
<dbReference type="AlphaFoldDB" id="A0AA41V8K6"/>
<dbReference type="Proteomes" id="UP001177140">
    <property type="component" value="Unassembled WGS sequence"/>
</dbReference>
<proteinExistence type="predicted"/>
<keyword evidence="3" id="KW-1185">Reference proteome</keyword>
<name>A0AA41V8K6_PAPNU</name>
<evidence type="ECO:0000313" key="2">
    <source>
        <dbReference type="EMBL" id="MCL7036422.1"/>
    </source>
</evidence>
<organism evidence="2 3">
    <name type="scientific">Papaver nudicaule</name>
    <name type="common">Iceland poppy</name>
    <dbReference type="NCBI Taxonomy" id="74823"/>
    <lineage>
        <taxon>Eukaryota</taxon>
        <taxon>Viridiplantae</taxon>
        <taxon>Streptophyta</taxon>
        <taxon>Embryophyta</taxon>
        <taxon>Tracheophyta</taxon>
        <taxon>Spermatophyta</taxon>
        <taxon>Magnoliopsida</taxon>
        <taxon>Ranunculales</taxon>
        <taxon>Papaveraceae</taxon>
        <taxon>Papaveroideae</taxon>
        <taxon>Papaver</taxon>
    </lineage>
</organism>
<protein>
    <recommendedName>
        <fullName evidence="1">Neprosin PEP catalytic domain-containing protein</fullName>
    </recommendedName>
</protein>
<dbReference type="PROSITE" id="PS52045">
    <property type="entry name" value="NEPROSIN_PEP_CD"/>
    <property type="match status" value="1"/>
</dbReference>